<accession>A0A0B2JKL4</accession>
<evidence type="ECO:0000256" key="4">
    <source>
        <dbReference type="ARBA" id="ARBA00022475"/>
    </source>
</evidence>
<keyword evidence="3" id="KW-0813">Transport</keyword>
<dbReference type="Proteomes" id="UP000030993">
    <property type="component" value="Unassembled WGS sequence"/>
</dbReference>
<evidence type="ECO:0000256" key="5">
    <source>
        <dbReference type="ARBA" id="ARBA00022692"/>
    </source>
</evidence>
<dbReference type="RefSeq" id="WP_039212130.1">
    <property type="nucleotide sequence ID" value="NZ_JSCE01000251.1"/>
</dbReference>
<sequence length="485" mass="53504">MDKLIPYLMGRALLLCSACMAIPFAYSIYLHHNFMTGVFGQSICITLLIAILLIKKSTNPPESLSVYGGAIFLCAIWVTIGFFGGLPYYFSHYLGPIDAFVESVSGFTTTGYTNILSLQDPALILWRSMTQWMGGGMILMFIATVLPAITGMFGISFAMPVALKTGVVTINRLRKNTRRLSILYALLTIIGVVFFSVAGLGTYDAINFAMVTISTGGCYFSDAYLYNNVWFASAAIVGLIASGGNVIIYWQAIKRRQYSMLKKTIHNTEFHIFVLIILVIGLICGLHLYHNNYYNLSDSLLYGFFSVALYAGTTGAPPFEVLTWTDFDKMLLIVVASIGGCIGSLAGGFKILRLMILFKSCANEMTRTIHPDIIMTMKIDGEIVPSKVINRILGFFFIVFITIAISILVISAAGLDMQQSMDIAIACITSTGPIMLFHTSHSEILALPVIVKLFCCFLMVLGKLDIFAFLILIFGSRQQLLHKHW</sequence>
<reference evidence="10 11" key="1">
    <citation type="journal article" date="2013" name="PLoS ONE">
        <title>Identification and characterization of three novel lipases belonging to families II and V from Anaerovibrio lipolyticus 5ST.</title>
        <authorList>
            <person name="Prive F."/>
            <person name="Kaderbhai N.N."/>
            <person name="Girdwood S."/>
            <person name="Worgan H.J."/>
            <person name="Pinloche E."/>
            <person name="Scollan N.D."/>
            <person name="Huws S.A."/>
            <person name="Newbold C.J."/>
        </authorList>
    </citation>
    <scope>NUCLEOTIDE SEQUENCE [LARGE SCALE GENOMIC DNA]</scope>
    <source>
        <strain evidence="10 11">5S</strain>
    </source>
</reference>
<feature type="transmembrane region" description="Helical" evidence="9">
    <location>
        <begin position="449"/>
        <end position="474"/>
    </location>
</feature>
<feature type="transmembrane region" description="Helical" evidence="9">
    <location>
        <begin position="137"/>
        <end position="161"/>
    </location>
</feature>
<dbReference type="PANTHER" id="PTHR32024:SF2">
    <property type="entry name" value="TRK SYSTEM POTASSIUM UPTAKE PROTEIN TRKG-RELATED"/>
    <property type="match status" value="1"/>
</dbReference>
<dbReference type="GO" id="GO:0005886">
    <property type="term" value="C:plasma membrane"/>
    <property type="evidence" value="ECO:0007669"/>
    <property type="project" value="UniProtKB-SubCell"/>
</dbReference>
<protein>
    <recommendedName>
        <fullName evidence="12">Potassium transporter</fullName>
    </recommendedName>
</protein>
<proteinExistence type="inferred from homology"/>
<feature type="transmembrane region" description="Helical" evidence="9">
    <location>
        <begin position="182"/>
        <end position="203"/>
    </location>
</feature>
<keyword evidence="4" id="KW-1003">Cell membrane</keyword>
<evidence type="ECO:0008006" key="12">
    <source>
        <dbReference type="Google" id="ProtNLM"/>
    </source>
</evidence>
<keyword evidence="8 9" id="KW-0472">Membrane</keyword>
<keyword evidence="6 9" id="KW-1133">Transmembrane helix</keyword>
<dbReference type="EMBL" id="JSCE01000251">
    <property type="protein sequence ID" value="KHM47253.1"/>
    <property type="molecule type" value="Genomic_DNA"/>
</dbReference>
<dbReference type="GO" id="GO:0030001">
    <property type="term" value="P:metal ion transport"/>
    <property type="evidence" value="ECO:0007669"/>
    <property type="project" value="UniProtKB-ARBA"/>
</dbReference>
<comment type="similarity">
    <text evidence="2">Belongs to the TrkH potassium transport family.</text>
</comment>
<dbReference type="eggNOG" id="COG0168">
    <property type="taxonomic scope" value="Bacteria"/>
</dbReference>
<feature type="transmembrane region" description="Helical" evidence="9">
    <location>
        <begin position="66"/>
        <end position="90"/>
    </location>
</feature>
<dbReference type="STRING" id="82374.NZ47_13580"/>
<evidence type="ECO:0000313" key="11">
    <source>
        <dbReference type="Proteomes" id="UP000030993"/>
    </source>
</evidence>
<evidence type="ECO:0000256" key="8">
    <source>
        <dbReference type="ARBA" id="ARBA00023136"/>
    </source>
</evidence>
<evidence type="ECO:0000256" key="2">
    <source>
        <dbReference type="ARBA" id="ARBA00009137"/>
    </source>
</evidence>
<evidence type="ECO:0000256" key="1">
    <source>
        <dbReference type="ARBA" id="ARBA00004651"/>
    </source>
</evidence>
<evidence type="ECO:0000256" key="3">
    <source>
        <dbReference type="ARBA" id="ARBA00022448"/>
    </source>
</evidence>
<evidence type="ECO:0000256" key="9">
    <source>
        <dbReference type="SAM" id="Phobius"/>
    </source>
</evidence>
<feature type="transmembrane region" description="Helical" evidence="9">
    <location>
        <begin position="392"/>
        <end position="413"/>
    </location>
</feature>
<dbReference type="GO" id="GO:0008324">
    <property type="term" value="F:monoatomic cation transmembrane transporter activity"/>
    <property type="evidence" value="ECO:0007669"/>
    <property type="project" value="InterPro"/>
</dbReference>
<evidence type="ECO:0000256" key="6">
    <source>
        <dbReference type="ARBA" id="ARBA00022989"/>
    </source>
</evidence>
<dbReference type="InterPro" id="IPR003445">
    <property type="entry name" value="Cat_transpt"/>
</dbReference>
<feature type="transmembrane region" description="Helical" evidence="9">
    <location>
        <begin position="229"/>
        <end position="250"/>
    </location>
</feature>
<feature type="transmembrane region" description="Helical" evidence="9">
    <location>
        <begin position="12"/>
        <end position="29"/>
    </location>
</feature>
<dbReference type="Pfam" id="PF02386">
    <property type="entry name" value="TrkH"/>
    <property type="match status" value="1"/>
</dbReference>
<feature type="transmembrane region" description="Helical" evidence="9">
    <location>
        <begin position="35"/>
        <end position="54"/>
    </location>
</feature>
<organism evidence="10 11">
    <name type="scientific">Anaerovibrio lipolyticus</name>
    <dbReference type="NCBI Taxonomy" id="82374"/>
    <lineage>
        <taxon>Bacteria</taxon>
        <taxon>Bacillati</taxon>
        <taxon>Bacillota</taxon>
        <taxon>Negativicutes</taxon>
        <taxon>Selenomonadales</taxon>
        <taxon>Selenomonadaceae</taxon>
        <taxon>Anaerovibrio</taxon>
    </lineage>
</organism>
<keyword evidence="11" id="KW-1185">Reference proteome</keyword>
<feature type="transmembrane region" description="Helical" evidence="9">
    <location>
        <begin position="270"/>
        <end position="289"/>
    </location>
</feature>
<evidence type="ECO:0000313" key="10">
    <source>
        <dbReference type="EMBL" id="KHM47253.1"/>
    </source>
</evidence>
<dbReference type="PANTHER" id="PTHR32024">
    <property type="entry name" value="TRK SYSTEM POTASSIUM UPTAKE PROTEIN TRKG-RELATED"/>
    <property type="match status" value="1"/>
</dbReference>
<feature type="transmembrane region" description="Helical" evidence="9">
    <location>
        <begin position="331"/>
        <end position="349"/>
    </location>
</feature>
<evidence type="ECO:0000256" key="7">
    <source>
        <dbReference type="ARBA" id="ARBA00023065"/>
    </source>
</evidence>
<gene>
    <name evidence="10" type="ORF">NZ47_13580</name>
</gene>
<comment type="subcellular location">
    <subcellularLocation>
        <location evidence="1">Cell membrane</location>
        <topology evidence="1">Multi-pass membrane protein</topology>
    </subcellularLocation>
</comment>
<name>A0A0B2JKL4_9FIRM</name>
<keyword evidence="7" id="KW-0406">Ion transport</keyword>
<keyword evidence="5 9" id="KW-0812">Transmembrane</keyword>
<comment type="caution">
    <text evidence="10">The sequence shown here is derived from an EMBL/GenBank/DDBJ whole genome shotgun (WGS) entry which is preliminary data.</text>
</comment>
<dbReference type="AlphaFoldDB" id="A0A0B2JKL4"/>